<dbReference type="AlphaFoldDB" id="A0A7W9SW23"/>
<reference evidence="1 2" key="1">
    <citation type="submission" date="2020-08" db="EMBL/GenBank/DDBJ databases">
        <title>Genomic Encyclopedia of Type Strains, Phase IV (KMG-IV): sequencing the most valuable type-strain genomes for metagenomic binning, comparative biology and taxonomic classification.</title>
        <authorList>
            <person name="Goeker M."/>
        </authorList>
    </citation>
    <scope>NUCLEOTIDE SEQUENCE [LARGE SCALE GENOMIC DNA]</scope>
    <source>
        <strain evidence="1 2">DSM 23562</strain>
    </source>
</reference>
<dbReference type="EMBL" id="JACHGW010000009">
    <property type="protein sequence ID" value="MBB6053876.1"/>
    <property type="molecule type" value="Genomic_DNA"/>
</dbReference>
<comment type="caution">
    <text evidence="1">The sequence shown here is derived from an EMBL/GenBank/DDBJ whole genome shotgun (WGS) entry which is preliminary data.</text>
</comment>
<proteinExistence type="predicted"/>
<dbReference type="RefSeq" id="WP_184203963.1">
    <property type="nucleotide sequence ID" value="NZ_JACHGW010000009.1"/>
</dbReference>
<accession>A0A7W9SW23</accession>
<keyword evidence="2" id="KW-1185">Reference proteome</keyword>
<evidence type="ECO:0000313" key="2">
    <source>
        <dbReference type="Proteomes" id="UP000520814"/>
    </source>
</evidence>
<gene>
    <name evidence="1" type="ORF">HNQ39_005723</name>
</gene>
<protein>
    <submittedName>
        <fullName evidence="1">Uncharacterized protein</fullName>
    </submittedName>
</protein>
<name>A0A7W9SW23_ARMRO</name>
<dbReference type="Proteomes" id="UP000520814">
    <property type="component" value="Unassembled WGS sequence"/>
</dbReference>
<evidence type="ECO:0000313" key="1">
    <source>
        <dbReference type="EMBL" id="MBB6053876.1"/>
    </source>
</evidence>
<sequence length="259" mass="29774">MNDPAVDLELCRNRWRRYRAELNLVDTASEDFATSGLADRVDHPAIRLLILPLDPERGFIDFDEDFWSWWIQEWADPSTGRSLSGLNESAPTSNAAVRFARGSAKWGEYLALYRGVALEMELGEHSVVRGRERTYVRLVSLISRIWLAMSIYTNTIERYQLSGPFELTIAFRDVEGSILANFGHGWPELGQGLWDPPTLRTKSLLLRREIEQWPNENQLRDIVFSIGGWIEDTWGSKQRRFLVRTGELAGKFDASAIRR</sequence>
<organism evidence="1 2">
    <name type="scientific">Armatimonas rosea</name>
    <dbReference type="NCBI Taxonomy" id="685828"/>
    <lineage>
        <taxon>Bacteria</taxon>
        <taxon>Bacillati</taxon>
        <taxon>Armatimonadota</taxon>
        <taxon>Armatimonadia</taxon>
        <taxon>Armatimonadales</taxon>
        <taxon>Armatimonadaceae</taxon>
        <taxon>Armatimonas</taxon>
    </lineage>
</organism>